<dbReference type="FunFam" id="3.40.430.10:FF:000003">
    <property type="entry name" value="Bifunctional dihydrofolate reductase-thymidylate synthase"/>
    <property type="match status" value="1"/>
</dbReference>
<keyword evidence="17" id="KW-1185">Reference proteome</keyword>
<keyword evidence="4" id="KW-0554">One-carbon metabolism</keyword>
<evidence type="ECO:0000256" key="3">
    <source>
        <dbReference type="ARBA" id="ARBA00010176"/>
    </source>
</evidence>
<dbReference type="GO" id="GO:0004146">
    <property type="term" value="F:dihydrofolate reductase activity"/>
    <property type="evidence" value="ECO:0007669"/>
    <property type="project" value="UniProtKB-EC"/>
</dbReference>
<reference evidence="16 17" key="1">
    <citation type="journal article" date="2022" name="Nat. Genet.">
        <title>Improved pea reference genome and pan-genome highlight genomic features and evolutionary characteristics.</title>
        <authorList>
            <person name="Yang T."/>
            <person name="Liu R."/>
            <person name="Luo Y."/>
            <person name="Hu S."/>
            <person name="Wang D."/>
            <person name="Wang C."/>
            <person name="Pandey M.K."/>
            <person name="Ge S."/>
            <person name="Xu Q."/>
            <person name="Li N."/>
            <person name="Li G."/>
            <person name="Huang Y."/>
            <person name="Saxena R.K."/>
            <person name="Ji Y."/>
            <person name="Li M."/>
            <person name="Yan X."/>
            <person name="He Y."/>
            <person name="Liu Y."/>
            <person name="Wang X."/>
            <person name="Xiang C."/>
            <person name="Varshney R.K."/>
            <person name="Ding H."/>
            <person name="Gao S."/>
            <person name="Zong X."/>
        </authorList>
    </citation>
    <scope>NUCLEOTIDE SEQUENCE [LARGE SCALE GENOMIC DNA]</scope>
    <source>
        <strain evidence="16 17">cv. Zhongwan 6</strain>
    </source>
</reference>
<dbReference type="FunFam" id="3.30.572.10:FF:000002">
    <property type="entry name" value="Possible thymidylate synthase"/>
    <property type="match status" value="1"/>
</dbReference>
<comment type="similarity">
    <text evidence="3">In the N-terminal section; belongs to the dihydrofolate reductase family.</text>
</comment>
<dbReference type="NCBIfam" id="NF002497">
    <property type="entry name" value="PRK01827.1-3"/>
    <property type="match status" value="1"/>
</dbReference>
<dbReference type="Pfam" id="PF00303">
    <property type="entry name" value="Thymidylat_synt"/>
    <property type="match status" value="1"/>
</dbReference>
<dbReference type="InterPro" id="IPR020940">
    <property type="entry name" value="Thymidylate_synthase_AS"/>
</dbReference>
<accession>A0A9D4WIE7</accession>
<dbReference type="PANTHER" id="PTHR11548:SF2">
    <property type="entry name" value="THYMIDYLATE SYNTHASE"/>
    <property type="match status" value="1"/>
</dbReference>
<dbReference type="InterPro" id="IPR001796">
    <property type="entry name" value="DHFR_dom"/>
</dbReference>
<evidence type="ECO:0000259" key="15">
    <source>
        <dbReference type="PROSITE" id="PS51330"/>
    </source>
</evidence>
<proteinExistence type="inferred from homology"/>
<evidence type="ECO:0000256" key="11">
    <source>
        <dbReference type="ARBA" id="ARBA00024992"/>
    </source>
</evidence>
<dbReference type="HAMAP" id="MF_00008">
    <property type="entry name" value="Thymidy_synth_bact"/>
    <property type="match status" value="1"/>
</dbReference>
<keyword evidence="7" id="KW-0545">Nucleotide biosynthesis</keyword>
<evidence type="ECO:0000256" key="9">
    <source>
        <dbReference type="ARBA" id="ARBA00023002"/>
    </source>
</evidence>
<dbReference type="PROSITE" id="PS00075">
    <property type="entry name" value="DHFR_1"/>
    <property type="match status" value="1"/>
</dbReference>
<dbReference type="Gene3D" id="3.30.572.10">
    <property type="entry name" value="Thymidylate synthase/dCMP hydroxymethylase domain"/>
    <property type="match status" value="1"/>
</dbReference>
<name>A0A9D4WIE7_PEA</name>
<feature type="domain" description="DHFR" evidence="15">
    <location>
        <begin position="136"/>
        <end position="313"/>
    </location>
</feature>
<dbReference type="PRINTS" id="PR00108">
    <property type="entry name" value="THYMDSNTHASE"/>
</dbReference>
<dbReference type="SUPFAM" id="SSF53597">
    <property type="entry name" value="Dihydrofolate reductase-like"/>
    <property type="match status" value="1"/>
</dbReference>
<dbReference type="GO" id="GO:0005829">
    <property type="term" value="C:cytosol"/>
    <property type="evidence" value="ECO:0007669"/>
    <property type="project" value="TreeGrafter"/>
</dbReference>
<dbReference type="GO" id="GO:0032259">
    <property type="term" value="P:methylation"/>
    <property type="evidence" value="ECO:0007669"/>
    <property type="project" value="UniProtKB-KW"/>
</dbReference>
<comment type="catalytic activity">
    <reaction evidence="13">
        <text>(6S)-5,6,7,8-tetrahydrofolate + NADP(+) = 7,8-dihydrofolate + NADPH + H(+)</text>
        <dbReference type="Rhea" id="RHEA:15009"/>
        <dbReference type="ChEBI" id="CHEBI:15378"/>
        <dbReference type="ChEBI" id="CHEBI:57451"/>
        <dbReference type="ChEBI" id="CHEBI:57453"/>
        <dbReference type="ChEBI" id="CHEBI:57783"/>
        <dbReference type="ChEBI" id="CHEBI:58349"/>
        <dbReference type="EC" id="1.5.1.3"/>
    </reaction>
</comment>
<evidence type="ECO:0000256" key="5">
    <source>
        <dbReference type="ARBA" id="ARBA00022603"/>
    </source>
</evidence>
<comment type="function">
    <text evidence="11">Bifunctional enzyme. Involved in de novo dTMP biosynthesis. Key enzyme in folate metabolism. Can play two different roles depending on the source of dihydrofolate: de novo synthesis of tetrahydrofolate or recycling of the dihydrofolate released as one of the end products of the TS catalyzed reaction. Catalyzes an essential reaction for de novo glycine and purine synthesis, DNA precursor synthesis, and for the conversion of dUMP to dTMP.</text>
</comment>
<dbReference type="SUPFAM" id="SSF55831">
    <property type="entry name" value="Thymidylate synthase/dCMP hydroxymethylase"/>
    <property type="match status" value="1"/>
</dbReference>
<dbReference type="GO" id="GO:0006730">
    <property type="term" value="P:one-carbon metabolic process"/>
    <property type="evidence" value="ECO:0007669"/>
    <property type="project" value="UniProtKB-KW"/>
</dbReference>
<dbReference type="GO" id="GO:0005739">
    <property type="term" value="C:mitochondrion"/>
    <property type="evidence" value="ECO:0007669"/>
    <property type="project" value="TreeGrafter"/>
</dbReference>
<dbReference type="PANTHER" id="PTHR11548">
    <property type="entry name" value="THYMIDYLATE SYNTHASE 1"/>
    <property type="match status" value="1"/>
</dbReference>
<evidence type="ECO:0000256" key="6">
    <source>
        <dbReference type="ARBA" id="ARBA00022679"/>
    </source>
</evidence>
<dbReference type="InterPro" id="IPR023451">
    <property type="entry name" value="Thymidate_synth/dCMP_Mease_dom"/>
</dbReference>
<gene>
    <name evidence="16" type="ORF">KIW84_050160</name>
</gene>
<evidence type="ECO:0000256" key="13">
    <source>
        <dbReference type="ARBA" id="ARBA00048873"/>
    </source>
</evidence>
<dbReference type="EMBL" id="JAMSHJ010000005">
    <property type="protein sequence ID" value="KAI5402435.1"/>
    <property type="molecule type" value="Genomic_DNA"/>
</dbReference>
<evidence type="ECO:0000256" key="14">
    <source>
        <dbReference type="PROSITE-ProRule" id="PRU10016"/>
    </source>
</evidence>
<dbReference type="GO" id="GO:0006231">
    <property type="term" value="P:dTMP biosynthetic process"/>
    <property type="evidence" value="ECO:0007669"/>
    <property type="project" value="InterPro"/>
</dbReference>
<dbReference type="InterPro" id="IPR024072">
    <property type="entry name" value="DHFR-like_dom_sf"/>
</dbReference>
<keyword evidence="10" id="KW-0511">Multifunctional enzyme</keyword>
<keyword evidence="6" id="KW-0808">Transferase</keyword>
<sequence>MYIPLFNTDKHLKKNTVIKIQQNPIISVVPAAVSLGVAISARRLRFISLSTTISNQNTKLYPHSLLAHHYFKISRLNFISIALHFQKNWLCGSCFHQKHFLSLSRFLSSAMAADSSVMFNGNGNGSINPMPNLQRTYQVVVAATKDMGIGKDGKLPWRLPTDLKFFKEITTTTSESGKKNAIVMGRKTWESIPLQFRPLPGRLNVVLTRSGSFDAKAAENVVICGSISSALELLAASPYCTSIEKIFVIGGGEIFRDALNAPECEAIHITEIHTSFECDTFMPPIDFTTFRPWYSSFPKVENNIRYSFTTYVRVRSSVAESLNQSTVSPLDNKPASKKFEVQNFSFLPKMIFERHEEYMYLNLVQEIISQGTSKGDRTGTGTLSKFGCQMRFNLRRGFPLLTTKRVFWRGVVEELLWFISGSTNAKVLQEKGIHIWDDNASREFLDSIGLSEREEGDLGPVYGFQWRHFGARYTNMHNDYAGQGVDQLLDVINKVKHNPDDRRIILSAWNPADLKLMALPPCHMSAQFYVANGELSCQMNQRSADMGLGVPFNIASYALLTCMIAHICELVPGDFIHVLGDAHVYQTHVRPLQEQLHNLPKPFPTLKINSKKKDIDSFVATDFKLIDYDPHQKIEMKMAV</sequence>
<dbReference type="CDD" id="cd00209">
    <property type="entry name" value="DHFR"/>
    <property type="match status" value="1"/>
</dbReference>
<dbReference type="Proteomes" id="UP001058974">
    <property type="component" value="Chromosome 5"/>
</dbReference>
<evidence type="ECO:0000313" key="16">
    <source>
        <dbReference type="EMBL" id="KAI5402435.1"/>
    </source>
</evidence>
<dbReference type="InterPro" id="IPR045097">
    <property type="entry name" value="Thymidate_synth/dCMP_Mease"/>
</dbReference>
<evidence type="ECO:0000256" key="10">
    <source>
        <dbReference type="ARBA" id="ARBA00023268"/>
    </source>
</evidence>
<dbReference type="Pfam" id="PF00186">
    <property type="entry name" value="DHFR_1"/>
    <property type="match status" value="1"/>
</dbReference>
<comment type="catalytic activity">
    <reaction evidence="12">
        <text>dUMP + (6R)-5,10-methylene-5,6,7,8-tetrahydrofolate = 7,8-dihydrofolate + dTMP</text>
        <dbReference type="Rhea" id="RHEA:12104"/>
        <dbReference type="ChEBI" id="CHEBI:15636"/>
        <dbReference type="ChEBI" id="CHEBI:57451"/>
        <dbReference type="ChEBI" id="CHEBI:63528"/>
        <dbReference type="ChEBI" id="CHEBI:246422"/>
        <dbReference type="EC" id="2.1.1.45"/>
    </reaction>
</comment>
<comment type="pathway">
    <text evidence="1">Cofactor biosynthesis; tetrahydrofolate biosynthesis; 5,6,7,8-tetrahydrofolate from 7,8-dihydrofolate: step 1/1.</text>
</comment>
<evidence type="ECO:0000256" key="2">
    <source>
        <dbReference type="ARBA" id="ARBA00006900"/>
    </source>
</evidence>
<dbReference type="GO" id="GO:0004799">
    <property type="term" value="F:thymidylate synthase activity"/>
    <property type="evidence" value="ECO:0007669"/>
    <property type="project" value="UniProtKB-EC"/>
</dbReference>
<dbReference type="GO" id="GO:0046654">
    <property type="term" value="P:tetrahydrofolate biosynthetic process"/>
    <property type="evidence" value="ECO:0007669"/>
    <property type="project" value="InterPro"/>
</dbReference>
<feature type="active site" evidence="14">
    <location>
        <position position="522"/>
    </location>
</feature>
<dbReference type="InterPro" id="IPR000398">
    <property type="entry name" value="Thymidylate_synthase"/>
</dbReference>
<dbReference type="PROSITE" id="PS00091">
    <property type="entry name" value="THYMIDYLATE_SYNTHASE"/>
    <property type="match status" value="1"/>
</dbReference>
<keyword evidence="8" id="KW-0521">NADP</keyword>
<dbReference type="Gramene" id="Psat05G0016000-T1">
    <property type="protein sequence ID" value="KAI5402435.1"/>
    <property type="gene ID" value="KIW84_050160"/>
</dbReference>
<evidence type="ECO:0000256" key="1">
    <source>
        <dbReference type="ARBA" id="ARBA00004903"/>
    </source>
</evidence>
<comment type="similarity">
    <text evidence="2">In the C-terminal section; belongs to the thymidylate synthase family.</text>
</comment>
<dbReference type="InterPro" id="IPR036926">
    <property type="entry name" value="Thymidate_synth/dCMP_Mease_sf"/>
</dbReference>
<dbReference type="Gene3D" id="3.40.430.10">
    <property type="entry name" value="Dihydrofolate Reductase, subunit A"/>
    <property type="match status" value="1"/>
</dbReference>
<dbReference type="NCBIfam" id="TIGR03284">
    <property type="entry name" value="thym_sym"/>
    <property type="match status" value="1"/>
</dbReference>
<evidence type="ECO:0000313" key="17">
    <source>
        <dbReference type="Proteomes" id="UP001058974"/>
    </source>
</evidence>
<comment type="caution">
    <text evidence="16">The sequence shown here is derived from an EMBL/GenBank/DDBJ whole genome shotgun (WGS) entry which is preliminary data.</text>
</comment>
<organism evidence="16 17">
    <name type="scientific">Pisum sativum</name>
    <name type="common">Garden pea</name>
    <name type="synonym">Lathyrus oleraceus</name>
    <dbReference type="NCBI Taxonomy" id="3888"/>
    <lineage>
        <taxon>Eukaryota</taxon>
        <taxon>Viridiplantae</taxon>
        <taxon>Streptophyta</taxon>
        <taxon>Embryophyta</taxon>
        <taxon>Tracheophyta</taxon>
        <taxon>Spermatophyta</taxon>
        <taxon>Magnoliopsida</taxon>
        <taxon>eudicotyledons</taxon>
        <taxon>Gunneridae</taxon>
        <taxon>Pentapetalae</taxon>
        <taxon>rosids</taxon>
        <taxon>fabids</taxon>
        <taxon>Fabales</taxon>
        <taxon>Fabaceae</taxon>
        <taxon>Papilionoideae</taxon>
        <taxon>50 kb inversion clade</taxon>
        <taxon>NPAAA clade</taxon>
        <taxon>Hologalegina</taxon>
        <taxon>IRL clade</taxon>
        <taxon>Fabeae</taxon>
        <taxon>Lathyrus</taxon>
    </lineage>
</organism>
<evidence type="ECO:0000256" key="8">
    <source>
        <dbReference type="ARBA" id="ARBA00022857"/>
    </source>
</evidence>
<evidence type="ECO:0000256" key="4">
    <source>
        <dbReference type="ARBA" id="ARBA00022563"/>
    </source>
</evidence>
<dbReference type="InterPro" id="IPR017925">
    <property type="entry name" value="DHFR_CS"/>
</dbReference>
<dbReference type="AlphaFoldDB" id="A0A9D4WIE7"/>
<protein>
    <recommendedName>
        <fullName evidence="15">DHFR domain-containing protein</fullName>
    </recommendedName>
</protein>
<dbReference type="CDD" id="cd00351">
    <property type="entry name" value="TS_Pyrimidine_HMase"/>
    <property type="match status" value="1"/>
</dbReference>
<evidence type="ECO:0000256" key="12">
    <source>
        <dbReference type="ARBA" id="ARBA00047344"/>
    </source>
</evidence>
<evidence type="ECO:0000256" key="7">
    <source>
        <dbReference type="ARBA" id="ARBA00022727"/>
    </source>
</evidence>
<dbReference type="PROSITE" id="PS51330">
    <property type="entry name" value="DHFR_2"/>
    <property type="match status" value="1"/>
</dbReference>
<keyword evidence="5" id="KW-0489">Methyltransferase</keyword>
<keyword evidence="9" id="KW-0560">Oxidoreductase</keyword>